<keyword evidence="1" id="KW-0812">Transmembrane</keyword>
<feature type="transmembrane region" description="Helical" evidence="1">
    <location>
        <begin position="55"/>
        <end position="76"/>
    </location>
</feature>
<comment type="caution">
    <text evidence="2">The sequence shown here is derived from an EMBL/GenBank/DDBJ whole genome shotgun (WGS) entry which is preliminary data.</text>
</comment>
<dbReference type="EMBL" id="AVQL01000454">
    <property type="protein sequence ID" value="KEQ00188.1"/>
    <property type="molecule type" value="Genomic_DNA"/>
</dbReference>
<proteinExistence type="predicted"/>
<evidence type="ECO:0000313" key="3">
    <source>
        <dbReference type="Proteomes" id="UP000027644"/>
    </source>
</evidence>
<sequence length="95" mass="10873">MNQTAEFATNSNELSVQLAHKEQKFKRVKFYFNVIFVLCFLVFAVGLVWMNTMAIASSFITAMMFGMAYLGVIMIFEEDIKELKIKLEKTQSVSA</sequence>
<keyword evidence="1" id="KW-0472">Membrane</keyword>
<feature type="transmembrane region" description="Helical" evidence="1">
    <location>
        <begin position="30"/>
        <end position="49"/>
    </location>
</feature>
<reference evidence="2 3" key="1">
    <citation type="journal article" date="2014" name="PLoS Genet.">
        <title>Hidden diversity in honey bee gut symbionts detected by single-cell genomics.</title>
        <authorList>
            <person name="Engel P."/>
            <person name="Stepanauskas R."/>
            <person name="Moran N."/>
        </authorList>
    </citation>
    <scope>NUCLEOTIDE SEQUENCE [LARGE SCALE GENOMIC DNA]</scope>
    <source>
        <strain evidence="2 3">SCGC AB-598-J21</strain>
    </source>
</reference>
<evidence type="ECO:0000256" key="1">
    <source>
        <dbReference type="SAM" id="Phobius"/>
    </source>
</evidence>
<protein>
    <submittedName>
        <fullName evidence="2">Uncharacterized protein</fullName>
    </submittedName>
</protein>
<gene>
    <name evidence="2" type="ORF">SASC598J21_020710</name>
</gene>
<organism evidence="2 3">
    <name type="scientific">Snodgrassella alvi SCGC AB-598-J21</name>
    <dbReference type="NCBI Taxonomy" id="1385367"/>
    <lineage>
        <taxon>Bacteria</taxon>
        <taxon>Pseudomonadati</taxon>
        <taxon>Pseudomonadota</taxon>
        <taxon>Betaproteobacteria</taxon>
        <taxon>Neisseriales</taxon>
        <taxon>Neisseriaceae</taxon>
        <taxon>Snodgrassella</taxon>
    </lineage>
</organism>
<dbReference type="Proteomes" id="UP000027644">
    <property type="component" value="Unassembled WGS sequence"/>
</dbReference>
<evidence type="ECO:0000313" key="2">
    <source>
        <dbReference type="EMBL" id="KEQ00188.1"/>
    </source>
</evidence>
<name>A0A074V424_9NEIS</name>
<accession>A0A074V424</accession>
<keyword evidence="1" id="KW-1133">Transmembrane helix</keyword>
<dbReference type="AlphaFoldDB" id="A0A074V424"/>